<dbReference type="InterPro" id="IPR009057">
    <property type="entry name" value="Homeodomain-like_sf"/>
</dbReference>
<dbReference type="EMBL" id="JACHWU010000007">
    <property type="protein sequence ID" value="MBB3053179.1"/>
    <property type="molecule type" value="Genomic_DNA"/>
</dbReference>
<dbReference type="Pfam" id="PF16925">
    <property type="entry name" value="TetR_C_13"/>
    <property type="match status" value="1"/>
</dbReference>
<dbReference type="PANTHER" id="PTHR30055">
    <property type="entry name" value="HTH-TYPE TRANSCRIPTIONAL REGULATOR RUTR"/>
    <property type="match status" value="1"/>
</dbReference>
<evidence type="ECO:0000313" key="6">
    <source>
        <dbReference type="EMBL" id="MBB3053179.1"/>
    </source>
</evidence>
<proteinExistence type="predicted"/>
<evidence type="ECO:0000256" key="4">
    <source>
        <dbReference type="PROSITE-ProRule" id="PRU00335"/>
    </source>
</evidence>
<accession>A0A839S916</accession>
<gene>
    <name evidence="6" type="ORF">FHS23_004222</name>
</gene>
<dbReference type="InterPro" id="IPR036271">
    <property type="entry name" value="Tet_transcr_reg_TetR-rel_C_sf"/>
</dbReference>
<feature type="domain" description="HTH tetR-type" evidence="5">
    <location>
        <begin position="7"/>
        <end position="67"/>
    </location>
</feature>
<protein>
    <submittedName>
        <fullName evidence="6">AcrR family transcriptional regulator</fullName>
    </submittedName>
</protein>
<dbReference type="SUPFAM" id="SSF48498">
    <property type="entry name" value="Tetracyclin repressor-like, C-terminal domain"/>
    <property type="match status" value="1"/>
</dbReference>
<name>A0A839S916_9PSEU</name>
<dbReference type="Proteomes" id="UP000550714">
    <property type="component" value="Unassembled WGS sequence"/>
</dbReference>
<dbReference type="InterPro" id="IPR050109">
    <property type="entry name" value="HTH-type_TetR-like_transc_reg"/>
</dbReference>
<comment type="caution">
    <text evidence="6">The sequence shown here is derived from an EMBL/GenBank/DDBJ whole genome shotgun (WGS) entry which is preliminary data.</text>
</comment>
<keyword evidence="3" id="KW-0804">Transcription</keyword>
<dbReference type="PROSITE" id="PS50977">
    <property type="entry name" value="HTH_TETR_2"/>
    <property type="match status" value="1"/>
</dbReference>
<keyword evidence="1" id="KW-0805">Transcription regulation</keyword>
<dbReference type="RefSeq" id="WP_183658736.1">
    <property type="nucleotide sequence ID" value="NZ_JACHWU010000007.1"/>
</dbReference>
<evidence type="ECO:0000256" key="1">
    <source>
        <dbReference type="ARBA" id="ARBA00023015"/>
    </source>
</evidence>
<keyword evidence="7" id="KW-1185">Reference proteome</keyword>
<evidence type="ECO:0000259" key="5">
    <source>
        <dbReference type="PROSITE" id="PS50977"/>
    </source>
</evidence>
<organism evidence="6 7">
    <name type="scientific">Prauserella isguenensis</name>
    <dbReference type="NCBI Taxonomy" id="1470180"/>
    <lineage>
        <taxon>Bacteria</taxon>
        <taxon>Bacillati</taxon>
        <taxon>Actinomycetota</taxon>
        <taxon>Actinomycetes</taxon>
        <taxon>Pseudonocardiales</taxon>
        <taxon>Pseudonocardiaceae</taxon>
        <taxon>Prauserella</taxon>
    </lineage>
</organism>
<dbReference type="PRINTS" id="PR00455">
    <property type="entry name" value="HTHTETR"/>
</dbReference>
<dbReference type="Pfam" id="PF00440">
    <property type="entry name" value="TetR_N"/>
    <property type="match status" value="1"/>
</dbReference>
<evidence type="ECO:0000256" key="3">
    <source>
        <dbReference type="ARBA" id="ARBA00023163"/>
    </source>
</evidence>
<dbReference type="InterPro" id="IPR001647">
    <property type="entry name" value="HTH_TetR"/>
</dbReference>
<dbReference type="AlphaFoldDB" id="A0A839S916"/>
<dbReference type="SUPFAM" id="SSF46689">
    <property type="entry name" value="Homeodomain-like"/>
    <property type="match status" value="1"/>
</dbReference>
<dbReference type="GO" id="GO:0003700">
    <property type="term" value="F:DNA-binding transcription factor activity"/>
    <property type="evidence" value="ECO:0007669"/>
    <property type="project" value="TreeGrafter"/>
</dbReference>
<dbReference type="Gene3D" id="1.10.357.10">
    <property type="entry name" value="Tetracycline Repressor, domain 2"/>
    <property type="match status" value="1"/>
</dbReference>
<feature type="DNA-binding region" description="H-T-H motif" evidence="4">
    <location>
        <begin position="30"/>
        <end position="49"/>
    </location>
</feature>
<dbReference type="InterPro" id="IPR011075">
    <property type="entry name" value="TetR_C"/>
</dbReference>
<dbReference type="PANTHER" id="PTHR30055:SF200">
    <property type="entry name" value="HTH-TYPE TRANSCRIPTIONAL REPRESSOR BDCR"/>
    <property type="match status" value="1"/>
</dbReference>
<evidence type="ECO:0000313" key="7">
    <source>
        <dbReference type="Proteomes" id="UP000550714"/>
    </source>
</evidence>
<sequence length="193" mass="21441">MVRSEESRSRRALLDAAATLFYARGIRPVSIDMIVEASGVSRMTLYRHFPSKQDLVRAYLQRRDEESWRWFAGRVAELGDTAETRLLAMFDALREWFETPEFRGCAFLNASAEYSEGDAEIRSLVVAHKHRIEEFIRAEAAEAGAADPPAVASGIFLLLEGATVTAQWAGSAEPAGQARQVAEVMLRALLPQP</sequence>
<evidence type="ECO:0000256" key="2">
    <source>
        <dbReference type="ARBA" id="ARBA00023125"/>
    </source>
</evidence>
<keyword evidence="2 4" id="KW-0238">DNA-binding</keyword>
<reference evidence="6 7" key="1">
    <citation type="submission" date="2020-08" db="EMBL/GenBank/DDBJ databases">
        <title>Genomic Encyclopedia of Type Strains, Phase III (KMG-III): the genomes of soil and plant-associated and newly described type strains.</title>
        <authorList>
            <person name="Whitman W."/>
        </authorList>
    </citation>
    <scope>NUCLEOTIDE SEQUENCE [LARGE SCALE GENOMIC DNA]</scope>
    <source>
        <strain evidence="6 7">CECT 8577</strain>
    </source>
</reference>
<dbReference type="GO" id="GO:0000976">
    <property type="term" value="F:transcription cis-regulatory region binding"/>
    <property type="evidence" value="ECO:0007669"/>
    <property type="project" value="TreeGrafter"/>
</dbReference>